<evidence type="ECO:0000256" key="2">
    <source>
        <dbReference type="ARBA" id="ARBA00022692"/>
    </source>
</evidence>
<evidence type="ECO:0000256" key="1">
    <source>
        <dbReference type="ARBA" id="ARBA00004141"/>
    </source>
</evidence>
<dbReference type="EMBL" id="JBHTAA010000002">
    <property type="protein sequence ID" value="MFC7203229.1"/>
    <property type="molecule type" value="Genomic_DNA"/>
</dbReference>
<evidence type="ECO:0000256" key="3">
    <source>
        <dbReference type="ARBA" id="ARBA00022989"/>
    </source>
</evidence>
<feature type="transmembrane region" description="Helical" evidence="5">
    <location>
        <begin position="164"/>
        <end position="181"/>
    </location>
</feature>
<feature type="transmembrane region" description="Helical" evidence="5">
    <location>
        <begin position="132"/>
        <end position="152"/>
    </location>
</feature>
<feature type="transmembrane region" description="Helical" evidence="5">
    <location>
        <begin position="103"/>
        <end position="126"/>
    </location>
</feature>
<dbReference type="InterPro" id="IPR035952">
    <property type="entry name" value="Rhomboid-like_sf"/>
</dbReference>
<gene>
    <name evidence="7" type="ORF">ACFQJC_06860</name>
</gene>
<evidence type="ECO:0000256" key="5">
    <source>
        <dbReference type="SAM" id="Phobius"/>
    </source>
</evidence>
<dbReference type="RefSeq" id="WP_390222568.1">
    <property type="nucleotide sequence ID" value="NZ_JBHTAA010000002.1"/>
</dbReference>
<accession>A0ABD5ZD64</accession>
<comment type="caution">
    <text evidence="7">The sequence shown here is derived from an EMBL/GenBank/DDBJ whole genome shotgun (WGS) entry which is preliminary data.</text>
</comment>
<feature type="domain" description="Peptidase S54 rhomboid" evidence="6">
    <location>
        <begin position="60"/>
        <end position="208"/>
    </location>
</feature>
<protein>
    <recommendedName>
        <fullName evidence="6">Peptidase S54 rhomboid domain-containing protein</fullName>
    </recommendedName>
</protein>
<comment type="subcellular location">
    <subcellularLocation>
        <location evidence="1">Membrane</location>
        <topology evidence="1">Multi-pass membrane protein</topology>
    </subcellularLocation>
</comment>
<sequence>MPTESRARTDARYIEKRILESAAGHDILLLLGVPLLLVSVFALPLSVREQFVFSYAEPDLFTAFVSHFVHLQPAHLLANVLGYALLVSVCYVLSVASDDREAFLVVFVSLLVVLPATLSLLNLAVFRPRVSFGFSGVVMGFFGYLPLALFRYLRSFTDLPVTDADAPAFFFFGIVLIAAAALPGVSVGTAIATGAFVVGSGYVWGVSRRTKRSLTTLARESLAQPGIVELGLVGGILFVGYPFVAFPADPVSDGQIFNLYSHLLGYCLSFIAAYVTGVVVGFDFAGARTRDGS</sequence>
<dbReference type="Gene3D" id="1.20.1540.10">
    <property type="entry name" value="Rhomboid-like"/>
    <property type="match status" value="1"/>
</dbReference>
<dbReference type="Pfam" id="PF01694">
    <property type="entry name" value="Rhomboid"/>
    <property type="match status" value="1"/>
</dbReference>
<evidence type="ECO:0000259" key="6">
    <source>
        <dbReference type="Pfam" id="PF01694"/>
    </source>
</evidence>
<keyword evidence="2 5" id="KW-0812">Transmembrane</keyword>
<feature type="transmembrane region" description="Helical" evidence="5">
    <location>
        <begin position="187"/>
        <end position="205"/>
    </location>
</feature>
<evidence type="ECO:0000256" key="4">
    <source>
        <dbReference type="ARBA" id="ARBA00023136"/>
    </source>
</evidence>
<dbReference type="GO" id="GO:0016020">
    <property type="term" value="C:membrane"/>
    <property type="evidence" value="ECO:0007669"/>
    <property type="project" value="UniProtKB-SubCell"/>
</dbReference>
<feature type="transmembrane region" description="Helical" evidence="5">
    <location>
        <begin position="226"/>
        <end position="243"/>
    </location>
</feature>
<dbReference type="SUPFAM" id="SSF144091">
    <property type="entry name" value="Rhomboid-like"/>
    <property type="match status" value="1"/>
</dbReference>
<feature type="transmembrane region" description="Helical" evidence="5">
    <location>
        <begin position="76"/>
        <end position="96"/>
    </location>
</feature>
<dbReference type="AlphaFoldDB" id="A0ABD5ZD64"/>
<keyword evidence="3 5" id="KW-1133">Transmembrane helix</keyword>
<feature type="transmembrane region" description="Helical" evidence="5">
    <location>
        <begin position="263"/>
        <end position="285"/>
    </location>
</feature>
<dbReference type="InterPro" id="IPR022764">
    <property type="entry name" value="Peptidase_S54_rhomboid_dom"/>
</dbReference>
<reference evidence="7 8" key="1">
    <citation type="journal article" date="2019" name="Int. J. Syst. Evol. Microbiol.">
        <title>The Global Catalogue of Microorganisms (GCM) 10K type strain sequencing project: providing services to taxonomists for standard genome sequencing and annotation.</title>
        <authorList>
            <consortium name="The Broad Institute Genomics Platform"/>
            <consortium name="The Broad Institute Genome Sequencing Center for Infectious Disease"/>
            <person name="Wu L."/>
            <person name="Ma J."/>
        </authorList>
    </citation>
    <scope>NUCLEOTIDE SEQUENCE [LARGE SCALE GENOMIC DNA]</scope>
    <source>
        <strain evidence="7 8">DSM 29988</strain>
    </source>
</reference>
<name>A0ABD5ZD64_9EURY</name>
<feature type="transmembrane region" description="Helical" evidence="5">
    <location>
        <begin position="27"/>
        <end position="47"/>
    </location>
</feature>
<keyword evidence="4 5" id="KW-0472">Membrane</keyword>
<proteinExistence type="predicted"/>
<keyword evidence="8" id="KW-1185">Reference proteome</keyword>
<evidence type="ECO:0000313" key="8">
    <source>
        <dbReference type="Proteomes" id="UP001596481"/>
    </source>
</evidence>
<organism evidence="7 8">
    <name type="scientific">Haloferax namakaokahaiae</name>
    <dbReference type="NCBI Taxonomy" id="1748331"/>
    <lineage>
        <taxon>Archaea</taxon>
        <taxon>Methanobacteriati</taxon>
        <taxon>Methanobacteriota</taxon>
        <taxon>Stenosarchaea group</taxon>
        <taxon>Halobacteria</taxon>
        <taxon>Halobacteriales</taxon>
        <taxon>Haloferacaceae</taxon>
        <taxon>Haloferax</taxon>
    </lineage>
</organism>
<evidence type="ECO:0000313" key="7">
    <source>
        <dbReference type="EMBL" id="MFC7203229.1"/>
    </source>
</evidence>
<dbReference type="Proteomes" id="UP001596481">
    <property type="component" value="Unassembled WGS sequence"/>
</dbReference>